<dbReference type="Pfam" id="PF22958">
    <property type="entry name" value="Ltn1_1st"/>
    <property type="match status" value="1"/>
</dbReference>
<reference evidence="3" key="2">
    <citation type="submission" date="2020-10" db="UniProtKB">
        <authorList>
            <consortium name="WormBaseParasite"/>
        </authorList>
    </citation>
    <scope>IDENTIFICATION</scope>
</reference>
<sequence>MSYGRSESSNAYEYRVAKAKDCKGVRSGLARQLDVNTFATTTNIGTIDTENDAIRQAHPIAQAINALTEFVESVPGLSESVSSNFVSSNSFSNLMNMDEKVKAAAFNLLKVFLKAKPDCINGTRIPSFILKELDSKDTLLCRNAFECFLLAANDPSFYQTVKIEKAVVPKFVTLVRRKHLHWNVLESSLLPSVSIIYDNLPDEEQKKKWLSTILECFFDGTDEGLLLVPWIKSFSEVFRFAYLKAATELSDFLSQTFFKFLDVVIPFDDGQTTSVVVDLILWIDQKLVNNYDASDAFKEKLTASLAKGLPRATKVFEAFFEYSEDQNR</sequence>
<dbReference type="SUPFAM" id="SSF48371">
    <property type="entry name" value="ARM repeat"/>
    <property type="match status" value="1"/>
</dbReference>
<keyword evidence="2" id="KW-1185">Reference proteome</keyword>
<dbReference type="InterPro" id="IPR016024">
    <property type="entry name" value="ARM-type_fold"/>
</dbReference>
<accession>A0A7E4ZR64</accession>
<name>A0A7E4ZR64_PANRE</name>
<evidence type="ECO:0000313" key="2">
    <source>
        <dbReference type="Proteomes" id="UP000492821"/>
    </source>
</evidence>
<dbReference type="WBParaSite" id="Pan_g1259.t2">
    <property type="protein sequence ID" value="Pan_g1259.t2"/>
    <property type="gene ID" value="Pan_g1259"/>
</dbReference>
<evidence type="ECO:0000259" key="1">
    <source>
        <dbReference type="Pfam" id="PF22958"/>
    </source>
</evidence>
<proteinExistence type="predicted"/>
<evidence type="ECO:0000313" key="3">
    <source>
        <dbReference type="WBParaSite" id="Pan_g1259.t2"/>
    </source>
</evidence>
<dbReference type="AlphaFoldDB" id="A0A7E4ZR64"/>
<reference evidence="2" key="1">
    <citation type="journal article" date="2013" name="Genetics">
        <title>The draft genome and transcriptome of Panagrellus redivivus are shaped by the harsh demands of a free-living lifestyle.</title>
        <authorList>
            <person name="Srinivasan J."/>
            <person name="Dillman A.R."/>
            <person name="Macchietto M.G."/>
            <person name="Heikkinen L."/>
            <person name="Lakso M."/>
            <person name="Fracchia K.M."/>
            <person name="Antoshechkin I."/>
            <person name="Mortazavi A."/>
            <person name="Wong G."/>
            <person name="Sternberg P.W."/>
        </authorList>
    </citation>
    <scope>NUCLEOTIDE SEQUENCE [LARGE SCALE GENOMIC DNA]</scope>
    <source>
        <strain evidence="2">MT8872</strain>
    </source>
</reference>
<dbReference type="Proteomes" id="UP000492821">
    <property type="component" value="Unassembled WGS sequence"/>
</dbReference>
<feature type="domain" description="E3 ubiquitin-protein ligase listerin N-terminal" evidence="1">
    <location>
        <begin position="46"/>
        <end position="178"/>
    </location>
</feature>
<dbReference type="InterPro" id="IPR054476">
    <property type="entry name" value="Ltn1_N"/>
</dbReference>
<organism evidence="2 3">
    <name type="scientific">Panagrellus redivivus</name>
    <name type="common">Microworm</name>
    <dbReference type="NCBI Taxonomy" id="6233"/>
    <lineage>
        <taxon>Eukaryota</taxon>
        <taxon>Metazoa</taxon>
        <taxon>Ecdysozoa</taxon>
        <taxon>Nematoda</taxon>
        <taxon>Chromadorea</taxon>
        <taxon>Rhabditida</taxon>
        <taxon>Tylenchina</taxon>
        <taxon>Panagrolaimomorpha</taxon>
        <taxon>Panagrolaimoidea</taxon>
        <taxon>Panagrolaimidae</taxon>
        <taxon>Panagrellus</taxon>
    </lineage>
</organism>
<protein>
    <submittedName>
        <fullName evidence="3">E3 ubiquitin-protein ligase listerin</fullName>
    </submittedName>
</protein>